<keyword evidence="3" id="KW-1185">Reference proteome</keyword>
<evidence type="ECO:0000256" key="1">
    <source>
        <dbReference type="SAM" id="Phobius"/>
    </source>
</evidence>
<dbReference type="AlphaFoldDB" id="A0A895YKZ5"/>
<evidence type="ECO:0000313" key="3">
    <source>
        <dbReference type="Proteomes" id="UP000662857"/>
    </source>
</evidence>
<reference evidence="2" key="1">
    <citation type="submission" date="2021-02" db="EMBL/GenBank/DDBJ databases">
        <title>Natrosporangium hydrolyticum gen. nov., sp. nov, a haloalkaliphilic actinobacterium from a soda solonchak soil.</title>
        <authorList>
            <person name="Sorokin D.Y."/>
            <person name="Khijniak T.V."/>
            <person name="Zakharycheva A.P."/>
            <person name="Boueva O.V."/>
            <person name="Ariskina E.V."/>
            <person name="Hahnke R.L."/>
            <person name="Bunk B."/>
            <person name="Sproer C."/>
            <person name="Schumann P."/>
            <person name="Evtushenko L.I."/>
            <person name="Kublanov I.V."/>
        </authorList>
    </citation>
    <scope>NUCLEOTIDE SEQUENCE</scope>
    <source>
        <strain evidence="2">DSM 106523</strain>
    </source>
</reference>
<dbReference type="Proteomes" id="UP000662857">
    <property type="component" value="Chromosome"/>
</dbReference>
<accession>A0A895YKZ5</accession>
<organism evidence="2 3">
    <name type="scientific">Natronosporangium hydrolyticum</name>
    <dbReference type="NCBI Taxonomy" id="2811111"/>
    <lineage>
        <taxon>Bacteria</taxon>
        <taxon>Bacillati</taxon>
        <taxon>Actinomycetota</taxon>
        <taxon>Actinomycetes</taxon>
        <taxon>Micromonosporales</taxon>
        <taxon>Micromonosporaceae</taxon>
        <taxon>Natronosporangium</taxon>
    </lineage>
</organism>
<sequence length="167" mass="18346">MDWGTVPAWVGAVGSLLVAFVIGGGLLNEMRQRREADERAAAERFDRAAAPARLVSVGGGIAKTRGGKVSVRNDGDAPIRNIAYAVVTRGGDGEIRRIPARSSKPRQPFVGAHSELRADIISLEVVDPRYSSIEVEFTDKNGRRWALTERDELRQVHYEPEPDGEPW</sequence>
<proteinExistence type="predicted"/>
<feature type="transmembrane region" description="Helical" evidence="1">
    <location>
        <begin position="6"/>
        <end position="27"/>
    </location>
</feature>
<dbReference type="RefSeq" id="WP_239676666.1">
    <property type="nucleotide sequence ID" value="NZ_CP070499.1"/>
</dbReference>
<keyword evidence="1" id="KW-0812">Transmembrane</keyword>
<keyword evidence="1" id="KW-1133">Transmembrane helix</keyword>
<keyword evidence="1" id="KW-0472">Membrane</keyword>
<gene>
    <name evidence="2" type="ORF">JQS43_24120</name>
</gene>
<dbReference type="KEGG" id="nhy:JQS43_24120"/>
<dbReference type="EMBL" id="CP070499">
    <property type="protein sequence ID" value="QSB14528.1"/>
    <property type="molecule type" value="Genomic_DNA"/>
</dbReference>
<evidence type="ECO:0000313" key="2">
    <source>
        <dbReference type="EMBL" id="QSB14528.1"/>
    </source>
</evidence>
<name>A0A895YKZ5_9ACTN</name>
<protein>
    <submittedName>
        <fullName evidence="2">Uncharacterized protein</fullName>
    </submittedName>
</protein>